<dbReference type="RefSeq" id="WP_160038105.1">
    <property type="nucleotide sequence ID" value="NZ_BORQ01000001.1"/>
</dbReference>
<sequence length="452" mass="49961">MKKRMNVIFLIVVAFALMLTGCGSGGSGNDTAAKEQPPADTKQAPSQPAEQKPEEKKENNEPIKLIFMAPWSKEQVESRILAGTKEKFPNVDIEPTGKFADAASFDELFAQNVMPDLILTTDGFDILKERDMLLPLDDMLKERNFDFNAIRPGIMDALRARDPEGKGRLLGVPIEDVTVALHYNKAVFDKFGVDYPVDGMTWDEVIDLAGKVTGERDGVKYRGLATNSLSQAMTQLSANGTDPQTGEPQFSKNPAFAKFLGLTKRIASIPGNWEPGIEYDFKKGDVAMSLGLIANTIPYYPEELDYDVVSFPSWPDLPGVGPSTLPLTIAVNKHSKHIDEAMDLLEFLLTDEQQIRMTRAGIPSVSSDQSILEQFAGDTLNGREFNIKGIYSLQQAKPALYSPYGPDILLYGTNYVGSQVQPFLTSGNDVQTFLRKMDEDYAAIVKERNQQN</sequence>
<evidence type="ECO:0000256" key="1">
    <source>
        <dbReference type="ARBA" id="ARBA00022475"/>
    </source>
</evidence>
<evidence type="ECO:0008006" key="10">
    <source>
        <dbReference type="Google" id="ProtNLM"/>
    </source>
</evidence>
<protein>
    <recommendedName>
        <fullName evidence="10">Extracellular solute-binding protein</fullName>
    </recommendedName>
</protein>
<evidence type="ECO:0000313" key="8">
    <source>
        <dbReference type="EMBL" id="GIO29404.1"/>
    </source>
</evidence>
<dbReference type="PANTHER" id="PTHR43649:SF33">
    <property type="entry name" value="POLYGALACTURONAN_RHAMNOGALACTURONAN-BINDING PROTEIN YTCQ"/>
    <property type="match status" value="1"/>
</dbReference>
<dbReference type="Proteomes" id="UP000679779">
    <property type="component" value="Unassembled WGS sequence"/>
</dbReference>
<dbReference type="Gene3D" id="3.40.190.10">
    <property type="entry name" value="Periplasmic binding protein-like II"/>
    <property type="match status" value="1"/>
</dbReference>
<dbReference type="PROSITE" id="PS51257">
    <property type="entry name" value="PROKAR_LIPOPROTEIN"/>
    <property type="match status" value="1"/>
</dbReference>
<dbReference type="PANTHER" id="PTHR43649">
    <property type="entry name" value="ARABINOSE-BINDING PROTEIN-RELATED"/>
    <property type="match status" value="1"/>
</dbReference>
<feature type="signal peptide" evidence="7">
    <location>
        <begin position="1"/>
        <end position="25"/>
    </location>
</feature>
<evidence type="ECO:0000313" key="9">
    <source>
        <dbReference type="Proteomes" id="UP000679779"/>
    </source>
</evidence>
<dbReference type="AlphaFoldDB" id="A0A919XBH0"/>
<evidence type="ECO:0000256" key="3">
    <source>
        <dbReference type="ARBA" id="ARBA00023136"/>
    </source>
</evidence>
<evidence type="ECO:0000256" key="2">
    <source>
        <dbReference type="ARBA" id="ARBA00022729"/>
    </source>
</evidence>
<organism evidence="8 9">
    <name type="scientific">Paenibacillus albilobatus</name>
    <dbReference type="NCBI Taxonomy" id="2716884"/>
    <lineage>
        <taxon>Bacteria</taxon>
        <taxon>Bacillati</taxon>
        <taxon>Bacillota</taxon>
        <taxon>Bacilli</taxon>
        <taxon>Bacillales</taxon>
        <taxon>Paenibacillaceae</taxon>
        <taxon>Paenibacillus</taxon>
    </lineage>
</organism>
<dbReference type="SUPFAM" id="SSF53850">
    <property type="entry name" value="Periplasmic binding protein-like II"/>
    <property type="match status" value="1"/>
</dbReference>
<evidence type="ECO:0000256" key="4">
    <source>
        <dbReference type="ARBA" id="ARBA00023139"/>
    </source>
</evidence>
<dbReference type="InterPro" id="IPR006059">
    <property type="entry name" value="SBP"/>
</dbReference>
<feature type="compositionally biased region" description="Basic and acidic residues" evidence="6">
    <location>
        <begin position="51"/>
        <end position="61"/>
    </location>
</feature>
<keyword evidence="5" id="KW-0449">Lipoprotein</keyword>
<evidence type="ECO:0000256" key="6">
    <source>
        <dbReference type="SAM" id="MobiDB-lite"/>
    </source>
</evidence>
<keyword evidence="4" id="KW-0564">Palmitate</keyword>
<keyword evidence="3" id="KW-0472">Membrane</keyword>
<evidence type="ECO:0000256" key="5">
    <source>
        <dbReference type="ARBA" id="ARBA00023288"/>
    </source>
</evidence>
<dbReference type="Pfam" id="PF01547">
    <property type="entry name" value="SBP_bac_1"/>
    <property type="match status" value="1"/>
</dbReference>
<dbReference type="EMBL" id="BORQ01000001">
    <property type="protein sequence ID" value="GIO29404.1"/>
    <property type="molecule type" value="Genomic_DNA"/>
</dbReference>
<feature type="chain" id="PRO_5038380458" description="Extracellular solute-binding protein" evidence="7">
    <location>
        <begin position="26"/>
        <end position="452"/>
    </location>
</feature>
<accession>A0A919XBH0</accession>
<keyword evidence="9" id="KW-1185">Reference proteome</keyword>
<name>A0A919XBH0_9BACL</name>
<dbReference type="InterPro" id="IPR050490">
    <property type="entry name" value="Bact_solute-bd_prot1"/>
</dbReference>
<gene>
    <name evidence="8" type="ORF">J2TS6_05450</name>
</gene>
<comment type="caution">
    <text evidence="8">The sequence shown here is derived from an EMBL/GenBank/DDBJ whole genome shotgun (WGS) entry which is preliminary data.</text>
</comment>
<keyword evidence="1" id="KW-1003">Cell membrane</keyword>
<reference evidence="8" key="1">
    <citation type="submission" date="2021-03" db="EMBL/GenBank/DDBJ databases">
        <title>Antimicrobial resistance genes in bacteria isolated from Japanese honey, and their potential for conferring macrolide and lincosamide resistance in the American foulbrood pathogen Paenibacillus larvae.</title>
        <authorList>
            <person name="Okamoto M."/>
            <person name="Kumagai M."/>
            <person name="Kanamori H."/>
            <person name="Takamatsu D."/>
        </authorList>
    </citation>
    <scope>NUCLEOTIDE SEQUENCE</scope>
    <source>
        <strain evidence="8">J2TS6</strain>
    </source>
</reference>
<evidence type="ECO:0000256" key="7">
    <source>
        <dbReference type="SAM" id="SignalP"/>
    </source>
</evidence>
<feature type="region of interest" description="Disordered" evidence="6">
    <location>
        <begin position="27"/>
        <end position="62"/>
    </location>
</feature>
<proteinExistence type="predicted"/>
<keyword evidence="2 7" id="KW-0732">Signal</keyword>